<dbReference type="EMBL" id="PPXD01000007">
    <property type="protein sequence ID" value="POH67625.1"/>
    <property type="molecule type" value="Genomic_DNA"/>
</dbReference>
<keyword evidence="1" id="KW-0472">Membrane</keyword>
<reference evidence="2 3" key="1">
    <citation type="submission" date="2018-01" db="EMBL/GenBank/DDBJ databases">
        <title>Cryobacterium sp. nov., from glaciers in China.</title>
        <authorList>
            <person name="Liu Q."/>
            <person name="Xin Y.-H."/>
        </authorList>
    </citation>
    <scope>NUCLEOTIDE SEQUENCE [LARGE SCALE GENOMIC DNA]</scope>
    <source>
        <strain evidence="2 3">TMN-42</strain>
    </source>
</reference>
<name>A0A2S3ZJW7_9MICO</name>
<keyword evidence="1" id="KW-1133">Transmembrane helix</keyword>
<evidence type="ECO:0000313" key="3">
    <source>
        <dbReference type="Proteomes" id="UP000237340"/>
    </source>
</evidence>
<keyword evidence="1" id="KW-0812">Transmembrane</keyword>
<comment type="caution">
    <text evidence="2">The sequence shown here is derived from an EMBL/GenBank/DDBJ whole genome shotgun (WGS) entry which is preliminary data.</text>
</comment>
<dbReference type="Proteomes" id="UP000237340">
    <property type="component" value="Unassembled WGS sequence"/>
</dbReference>
<evidence type="ECO:0000256" key="1">
    <source>
        <dbReference type="SAM" id="Phobius"/>
    </source>
</evidence>
<evidence type="ECO:0000313" key="2">
    <source>
        <dbReference type="EMBL" id="POH67625.1"/>
    </source>
</evidence>
<gene>
    <name evidence="2" type="ORF">C3B61_06945</name>
</gene>
<sequence>MDESALTLLTAGLVAGADAIWVTVVSAANAPDTPVSVWPTAITVGLSALVAAYFLLAVRRLHVLYVDTFPPFWKVQQLAGGLGTAIEMEEAARRVSTRTGHQ</sequence>
<proteinExistence type="predicted"/>
<keyword evidence="3" id="KW-1185">Reference proteome</keyword>
<accession>A0A2S3ZJW7</accession>
<organism evidence="2 3">
    <name type="scientific">Cryobacterium zongtaii</name>
    <dbReference type="NCBI Taxonomy" id="1259217"/>
    <lineage>
        <taxon>Bacteria</taxon>
        <taxon>Bacillati</taxon>
        <taxon>Actinomycetota</taxon>
        <taxon>Actinomycetes</taxon>
        <taxon>Micrococcales</taxon>
        <taxon>Microbacteriaceae</taxon>
        <taxon>Cryobacterium</taxon>
    </lineage>
</organism>
<protein>
    <submittedName>
        <fullName evidence="2">Uncharacterized protein</fullName>
    </submittedName>
</protein>
<dbReference type="AlphaFoldDB" id="A0A2S3ZJW7"/>
<feature type="transmembrane region" description="Helical" evidence="1">
    <location>
        <begin position="37"/>
        <end position="56"/>
    </location>
</feature>